<organism evidence="2 3">
    <name type="scientific">Ferrimonas lipolytica</name>
    <dbReference type="NCBI Taxonomy" id="2724191"/>
    <lineage>
        <taxon>Bacteria</taxon>
        <taxon>Pseudomonadati</taxon>
        <taxon>Pseudomonadota</taxon>
        <taxon>Gammaproteobacteria</taxon>
        <taxon>Alteromonadales</taxon>
        <taxon>Ferrimonadaceae</taxon>
        <taxon>Ferrimonas</taxon>
    </lineage>
</organism>
<evidence type="ECO:0000313" key="3">
    <source>
        <dbReference type="Proteomes" id="UP000501602"/>
    </source>
</evidence>
<name>A0A6H1UF67_9GAMM</name>
<keyword evidence="1" id="KW-1133">Transmembrane helix</keyword>
<dbReference type="EMBL" id="CP051180">
    <property type="protein sequence ID" value="QIZ77279.1"/>
    <property type="molecule type" value="Genomic_DNA"/>
</dbReference>
<keyword evidence="1" id="KW-0472">Membrane</keyword>
<gene>
    <name evidence="2" type="ORF">HER31_10540</name>
</gene>
<dbReference type="KEGG" id="fes:HER31_10540"/>
<dbReference type="Proteomes" id="UP000501602">
    <property type="component" value="Chromosome"/>
</dbReference>
<sequence>MSKLTKWMSMQQLHHRMMLVLALPMLIWIISGSYFVWMDLGYIRGDHYRQQPLQLNSIQLNYPLAKVLAQHPNADQVELVTVAQHPFYLVTTDRPLLIDAINGKVLPQLSALQAQTVAQANMPSDATVTTVTAIQQDPPAELSARHLPVWQVSFDDAVSSTLYVSMQSGEVVSRRHHFWRLFDWFWRFHIMDYDDGVDIDNALLLTTSIFSIVAVLAGIWLQLKRLQRGRI</sequence>
<evidence type="ECO:0000313" key="2">
    <source>
        <dbReference type="EMBL" id="QIZ77279.1"/>
    </source>
</evidence>
<keyword evidence="3" id="KW-1185">Reference proteome</keyword>
<protein>
    <submittedName>
        <fullName evidence="2">Peptidase</fullName>
    </submittedName>
</protein>
<keyword evidence="1" id="KW-0812">Transmembrane</keyword>
<dbReference type="AlphaFoldDB" id="A0A6H1UF67"/>
<proteinExistence type="predicted"/>
<accession>A0A6H1UF67</accession>
<dbReference type="RefSeq" id="WP_168660540.1">
    <property type="nucleotide sequence ID" value="NZ_CP051180.1"/>
</dbReference>
<reference evidence="2 3" key="1">
    <citation type="submission" date="2020-04" db="EMBL/GenBank/DDBJ databases">
        <title>Ferrimonas sp. S7 isolated from sea water.</title>
        <authorList>
            <person name="Bae S.S."/>
            <person name="Baek K."/>
        </authorList>
    </citation>
    <scope>NUCLEOTIDE SEQUENCE [LARGE SCALE GENOMIC DNA]</scope>
    <source>
        <strain evidence="2 3">S7</strain>
    </source>
</reference>
<feature type="transmembrane region" description="Helical" evidence="1">
    <location>
        <begin position="202"/>
        <end position="223"/>
    </location>
</feature>
<evidence type="ECO:0000256" key="1">
    <source>
        <dbReference type="SAM" id="Phobius"/>
    </source>
</evidence>